<dbReference type="GO" id="GO:0003677">
    <property type="term" value="F:DNA binding"/>
    <property type="evidence" value="ECO:0007669"/>
    <property type="project" value="InterPro"/>
</dbReference>
<dbReference type="EMBL" id="JALNTZ010000002">
    <property type="protein sequence ID" value="KAJ3660689.1"/>
    <property type="molecule type" value="Genomic_DNA"/>
</dbReference>
<dbReference type="CDD" id="cd06713">
    <property type="entry name" value="PDZ_tamalin_CYTIP-like"/>
    <property type="match status" value="1"/>
</dbReference>
<dbReference type="Gene3D" id="1.10.443.10">
    <property type="entry name" value="Intergrase catalytic core"/>
    <property type="match status" value="1"/>
</dbReference>
<dbReference type="GO" id="GO:0006310">
    <property type="term" value="P:DNA recombination"/>
    <property type="evidence" value="ECO:0007669"/>
    <property type="project" value="UniProtKB-KW"/>
</dbReference>
<gene>
    <name evidence="10" type="ORF">Zmor_005127</name>
</gene>
<keyword evidence="5" id="KW-0832">Ubl conjugation</keyword>
<keyword evidence="4" id="KW-0597">Phosphoprotein</keyword>
<dbReference type="SMART" id="SM00228">
    <property type="entry name" value="PDZ"/>
    <property type="match status" value="1"/>
</dbReference>
<dbReference type="Pfam" id="PF12012">
    <property type="entry name" value="DUF3504"/>
    <property type="match status" value="1"/>
</dbReference>
<keyword evidence="3" id="KW-1017">Isopeptide bond</keyword>
<reference evidence="10" key="1">
    <citation type="journal article" date="2023" name="G3 (Bethesda)">
        <title>Whole genome assemblies of Zophobas morio and Tenebrio molitor.</title>
        <authorList>
            <person name="Kaur S."/>
            <person name="Stinson S.A."/>
            <person name="diCenzo G.C."/>
        </authorList>
    </citation>
    <scope>NUCLEOTIDE SEQUENCE</scope>
    <source>
        <strain evidence="10">QUZm001</strain>
    </source>
</reference>
<evidence type="ECO:0000256" key="7">
    <source>
        <dbReference type="SAM" id="MobiDB-lite"/>
    </source>
</evidence>
<feature type="compositionally biased region" description="Polar residues" evidence="7">
    <location>
        <begin position="876"/>
        <end position="888"/>
    </location>
</feature>
<evidence type="ECO:0008006" key="12">
    <source>
        <dbReference type="Google" id="ProtNLM"/>
    </source>
</evidence>
<evidence type="ECO:0000256" key="3">
    <source>
        <dbReference type="ARBA" id="ARBA00022499"/>
    </source>
</evidence>
<dbReference type="Proteomes" id="UP001168821">
    <property type="component" value="Unassembled WGS sequence"/>
</dbReference>
<sequence>MSNFRFGRNTPKEIDDSITNITPLNTKNSRNSIWRQFEKFCGERKYVFDGNTSTEKLAFILKDWGYNMKKVDGNDYKEAVIKTMWNVTAKQLQELYFNKFGIKFDPFVDLEFKGSRNARDAKRRNLQIQPEKRKTSSSILTLEEYNKILKIYNEDTPDGLQKMFFYVAGLELAWRGCEGVNVTIKHFKEESDNCGLPTGRIEYNCIFSKTAQGGSHKLTDSKWLATNTTDPRICPVRLYKKMLSKRGKHITTDRLFLTPNPAWREPSSVGWFKNSPVGRNEMGKWTRTAAEEIGIDIKKKKISNHSLRSTAVSQLAKAGVGEEQLIKITGHANTFSIKPYLQLDGDHHYQMIDKLRANSTAMEESNNKSTNCAPSALSQILERVQSDRVTVTKPEEDRRRRTIIVEKKNGSYGFTLQSYGIHYKKEQEIEMITYVDYVDYDGPAYRAGMREGDVILSINGTDMEKADHKTLVNFIKNCDTRMRMVVLFEDCVRKVELHMRYIQLQRVLQSKMTELEKLCIRERQLLEGKWKTHSLPARKKASQNTNGDPPTPTQAAYSYCRPTVSTEDVAKVQQKQQNPPLIFAYQYLDPHYKYMLQPSASSSGEYLLTFEPSRYRGEQHHFIVKTPCDAPQKQNRGNQTNGNGVEKPKKVQTSCHSYAGHLCNPCMQSGNNTDNTSLEAYDLASPCCDPHCVPSSRRRSRNHKDHHRKRDSKTEETQTDPQQTPQQRSRPHSQITQTPPSNVQTYTVPRRYFHFGTGLVSQCSLHSCTSSELSAVAPTTMGESSASYTTSLSTDTLYWDGSCDMSTPRQMSVKSASSKHEHQQRYTQPPHPHEPVYVQYSAVKPKSWDNLATKAFGGYGFGYGYLDTSGKCAKTANRTQSKNQSTQYVRVDKHTSTNSTPQPQYTPHTHRRYFQPTKSTESLLSVPKYSNEALSDSSASCECLDASSPAPETVETRFFQSPRQSISVSPTDPNFGYYSAARRPSKVISTSSEATRL</sequence>
<dbReference type="SUPFAM" id="SSF50156">
    <property type="entry name" value="PDZ domain-like"/>
    <property type="match status" value="1"/>
</dbReference>
<dbReference type="Gene3D" id="2.30.42.10">
    <property type="match status" value="1"/>
</dbReference>
<dbReference type="AlphaFoldDB" id="A0AA38IXA9"/>
<dbReference type="PANTHER" id="PTHR15963">
    <property type="entry name" value="GENERAL RECEPTOR FOR PHOSPHOINOSITIDES 1-ASSOCIATED SCAFFOLD PROTEIN-RELATED"/>
    <property type="match status" value="1"/>
</dbReference>
<dbReference type="GO" id="GO:0015074">
    <property type="term" value="P:DNA integration"/>
    <property type="evidence" value="ECO:0007669"/>
    <property type="project" value="InterPro"/>
</dbReference>
<comment type="caution">
    <text evidence="10">The sequence shown here is derived from an EMBL/GenBank/DDBJ whole genome shotgun (WGS) entry which is preliminary data.</text>
</comment>
<evidence type="ECO:0000256" key="6">
    <source>
        <dbReference type="ARBA" id="ARBA00023172"/>
    </source>
</evidence>
<comment type="subcellular location">
    <subcellularLocation>
        <location evidence="1">Cytoplasm</location>
    </subcellularLocation>
</comment>
<feature type="domain" description="Tyr recombinase" evidence="9">
    <location>
        <begin position="135"/>
        <end position="362"/>
    </location>
</feature>
<evidence type="ECO:0000256" key="1">
    <source>
        <dbReference type="ARBA" id="ARBA00004496"/>
    </source>
</evidence>
<dbReference type="InterPro" id="IPR001478">
    <property type="entry name" value="PDZ"/>
</dbReference>
<feature type="compositionally biased region" description="Polar residues" evidence="7">
    <location>
        <begin position="732"/>
        <end position="745"/>
    </location>
</feature>
<dbReference type="PANTHER" id="PTHR15963:SF5">
    <property type="entry name" value="SHORT SPINDLE 6, ISOFORM A"/>
    <property type="match status" value="1"/>
</dbReference>
<dbReference type="InterPro" id="IPR052122">
    <property type="entry name" value="Intracell_Traff_Signaling_Reg"/>
</dbReference>
<evidence type="ECO:0000259" key="8">
    <source>
        <dbReference type="PROSITE" id="PS50106"/>
    </source>
</evidence>
<dbReference type="InterPro" id="IPR013762">
    <property type="entry name" value="Integrase-like_cat_sf"/>
</dbReference>
<dbReference type="InterPro" id="IPR011010">
    <property type="entry name" value="DNA_brk_join_enz"/>
</dbReference>
<evidence type="ECO:0000256" key="4">
    <source>
        <dbReference type="ARBA" id="ARBA00022553"/>
    </source>
</evidence>
<feature type="region of interest" description="Disordered" evidence="7">
    <location>
        <begin position="693"/>
        <end position="745"/>
    </location>
</feature>
<dbReference type="PROSITE" id="PS51898">
    <property type="entry name" value="TYR_RECOMBINASE"/>
    <property type="match status" value="1"/>
</dbReference>
<evidence type="ECO:0000259" key="9">
    <source>
        <dbReference type="PROSITE" id="PS51898"/>
    </source>
</evidence>
<evidence type="ECO:0000313" key="11">
    <source>
        <dbReference type="Proteomes" id="UP001168821"/>
    </source>
</evidence>
<accession>A0AA38IXA9</accession>
<feature type="region of interest" description="Disordered" evidence="7">
    <location>
        <begin position="628"/>
        <end position="649"/>
    </location>
</feature>
<keyword evidence="6" id="KW-0233">DNA recombination</keyword>
<evidence type="ECO:0000313" key="10">
    <source>
        <dbReference type="EMBL" id="KAJ3660689.1"/>
    </source>
</evidence>
<feature type="region of interest" description="Disordered" evidence="7">
    <location>
        <begin position="809"/>
        <end position="833"/>
    </location>
</feature>
<dbReference type="InterPro" id="IPR036034">
    <property type="entry name" value="PDZ_sf"/>
</dbReference>
<feature type="compositionally biased region" description="Basic residues" evidence="7">
    <location>
        <begin position="696"/>
        <end position="711"/>
    </location>
</feature>
<dbReference type="PROSITE" id="PS50106">
    <property type="entry name" value="PDZ"/>
    <property type="match status" value="1"/>
</dbReference>
<organism evidence="10 11">
    <name type="scientific">Zophobas morio</name>
    <dbReference type="NCBI Taxonomy" id="2755281"/>
    <lineage>
        <taxon>Eukaryota</taxon>
        <taxon>Metazoa</taxon>
        <taxon>Ecdysozoa</taxon>
        <taxon>Arthropoda</taxon>
        <taxon>Hexapoda</taxon>
        <taxon>Insecta</taxon>
        <taxon>Pterygota</taxon>
        <taxon>Neoptera</taxon>
        <taxon>Endopterygota</taxon>
        <taxon>Coleoptera</taxon>
        <taxon>Polyphaga</taxon>
        <taxon>Cucujiformia</taxon>
        <taxon>Tenebrionidae</taxon>
        <taxon>Zophobas</taxon>
    </lineage>
</organism>
<name>A0AA38IXA9_9CUCU</name>
<keyword evidence="11" id="KW-1185">Reference proteome</keyword>
<dbReference type="Pfam" id="PF00595">
    <property type="entry name" value="PDZ"/>
    <property type="match status" value="1"/>
</dbReference>
<feature type="compositionally biased region" description="Polar residues" evidence="7">
    <location>
        <begin position="632"/>
        <end position="643"/>
    </location>
</feature>
<proteinExistence type="predicted"/>
<dbReference type="InterPro" id="IPR021893">
    <property type="entry name" value="ZMYM2-like_C"/>
</dbReference>
<keyword evidence="2" id="KW-0963">Cytoplasm</keyword>
<protein>
    <recommendedName>
        <fullName evidence="12">PDZ domain-containing protein</fullName>
    </recommendedName>
</protein>
<evidence type="ECO:0000256" key="2">
    <source>
        <dbReference type="ARBA" id="ARBA00022490"/>
    </source>
</evidence>
<dbReference type="SUPFAM" id="SSF56349">
    <property type="entry name" value="DNA breaking-rejoining enzymes"/>
    <property type="match status" value="1"/>
</dbReference>
<dbReference type="InterPro" id="IPR002104">
    <property type="entry name" value="Integrase_catalytic"/>
</dbReference>
<evidence type="ECO:0000256" key="5">
    <source>
        <dbReference type="ARBA" id="ARBA00022843"/>
    </source>
</evidence>
<feature type="compositionally biased region" description="Polar residues" evidence="7">
    <location>
        <begin position="896"/>
        <end position="907"/>
    </location>
</feature>
<feature type="domain" description="PDZ" evidence="8">
    <location>
        <begin position="402"/>
        <end position="490"/>
    </location>
</feature>
<feature type="region of interest" description="Disordered" evidence="7">
    <location>
        <begin position="876"/>
        <end position="910"/>
    </location>
</feature>
<dbReference type="GO" id="GO:0005737">
    <property type="term" value="C:cytoplasm"/>
    <property type="evidence" value="ECO:0007669"/>
    <property type="project" value="UniProtKB-SubCell"/>
</dbReference>